<sequence length="136" mass="14594">MAQTLDPCGRTASARDMSRSAKEGVANITGPASFTCFNEQKLPGYGVALYEAVGKEHKVTCAGHDVQLLPQNPASDPLVDHMFRYNVMTGPKGEAADVAPFVRHKECCRKGDPDPARPDHVSYPGAWLALPAFVAP</sequence>
<dbReference type="OrthoDB" id="5677277at2"/>
<name>A0A857FS66_KOMXY</name>
<dbReference type="EMBL" id="CP041348">
    <property type="protein sequence ID" value="QHC35987.1"/>
    <property type="molecule type" value="Genomic_DNA"/>
</dbReference>
<gene>
    <name evidence="2" type="ORF">FMA36_11240</name>
</gene>
<dbReference type="AlphaFoldDB" id="A0A857FS66"/>
<accession>A0A857FS66</accession>
<evidence type="ECO:0000256" key="1">
    <source>
        <dbReference type="SAM" id="MobiDB-lite"/>
    </source>
</evidence>
<dbReference type="RefSeq" id="WP_159262364.1">
    <property type="nucleotide sequence ID" value="NZ_CP041348.1"/>
</dbReference>
<feature type="region of interest" description="Disordered" evidence="1">
    <location>
        <begin position="1"/>
        <end position="21"/>
    </location>
</feature>
<reference evidence="2 3" key="1">
    <citation type="journal article" date="2020" name="Carbohydr. Polym.">
        <title>Characterization and optimization of production of bacterial cellulose from strain CGMCC 17276 based on whole-genome analysis.</title>
        <authorList>
            <person name="Lu T."/>
            <person name="Gao H."/>
            <person name="Liao B."/>
            <person name="Wu J."/>
            <person name="Zhang W."/>
            <person name="Huang J."/>
            <person name="Liu M."/>
            <person name="Huang J."/>
            <person name="Chang Z."/>
            <person name="Jin M."/>
            <person name="Yi Z."/>
            <person name="Jiang D."/>
        </authorList>
    </citation>
    <scope>NUCLEOTIDE SEQUENCE [LARGE SCALE GENOMIC DNA]</scope>
    <source>
        <strain evidence="2 3">CGMCC 17276</strain>
    </source>
</reference>
<protein>
    <submittedName>
        <fullName evidence="2">Uncharacterized protein</fullName>
    </submittedName>
</protein>
<proteinExistence type="predicted"/>
<organism evidence="2 3">
    <name type="scientific">Komagataeibacter xylinus</name>
    <name type="common">Gluconacetobacter xylinus</name>
    <dbReference type="NCBI Taxonomy" id="28448"/>
    <lineage>
        <taxon>Bacteria</taxon>
        <taxon>Pseudomonadati</taxon>
        <taxon>Pseudomonadota</taxon>
        <taxon>Alphaproteobacteria</taxon>
        <taxon>Acetobacterales</taxon>
        <taxon>Acetobacteraceae</taxon>
        <taxon>Komagataeibacter</taxon>
    </lineage>
</organism>
<evidence type="ECO:0000313" key="2">
    <source>
        <dbReference type="EMBL" id="QHC35987.1"/>
    </source>
</evidence>
<dbReference type="Proteomes" id="UP000464674">
    <property type="component" value="Chromosome"/>
</dbReference>
<evidence type="ECO:0000313" key="3">
    <source>
        <dbReference type="Proteomes" id="UP000464674"/>
    </source>
</evidence>